<dbReference type="Gene3D" id="3.90.1150.30">
    <property type="match status" value="1"/>
</dbReference>
<gene>
    <name evidence="1" type="ORF">BJ963_003551</name>
</gene>
<dbReference type="Proteomes" id="UP000589620">
    <property type="component" value="Unassembled WGS sequence"/>
</dbReference>
<accession>A0A852T5A7</accession>
<keyword evidence="2" id="KW-1185">Reference proteome</keyword>
<keyword evidence="1" id="KW-0238">DNA-binding</keyword>
<dbReference type="PANTHER" id="PTHR35145">
    <property type="entry name" value="CYTOPLASMIC PROTEIN-RELATED"/>
    <property type="match status" value="1"/>
</dbReference>
<dbReference type="PANTHER" id="PTHR35145:SF1">
    <property type="entry name" value="CYTOPLASMIC PROTEIN"/>
    <property type="match status" value="1"/>
</dbReference>
<dbReference type="RefSeq" id="WP_343037317.1">
    <property type="nucleotide sequence ID" value="NZ_BAAAPX010000001.1"/>
</dbReference>
<reference evidence="1 2" key="1">
    <citation type="submission" date="2020-07" db="EMBL/GenBank/DDBJ databases">
        <title>Sequencing the genomes of 1000 actinobacteria strains.</title>
        <authorList>
            <person name="Klenk H.-P."/>
        </authorList>
    </citation>
    <scope>NUCLEOTIDE SEQUENCE [LARGE SCALE GENOMIC DNA]</scope>
    <source>
        <strain evidence="1 2">DSM 23871</strain>
    </source>
</reference>
<dbReference type="EMBL" id="JACCBJ010000001">
    <property type="protein sequence ID" value="NYD76032.1"/>
    <property type="molecule type" value="Genomic_DNA"/>
</dbReference>
<dbReference type="SUPFAM" id="SSF142906">
    <property type="entry name" value="YjbR-like"/>
    <property type="match status" value="1"/>
</dbReference>
<proteinExistence type="predicted"/>
<sequence length="121" mass="13129">MVESTSVQEWAAARASALPGAEHTRQNTGDWAVWKVSGKVFMLQTSMPGEPVVILKSDPADALALREAHSDITPGYHMNKAHWITMHPGGTLGAEFVGDLVADSYRLVVDSLPKRHRPAQA</sequence>
<comment type="caution">
    <text evidence="1">The sequence shown here is derived from an EMBL/GenBank/DDBJ whole genome shotgun (WGS) entry which is preliminary data.</text>
</comment>
<evidence type="ECO:0000313" key="2">
    <source>
        <dbReference type="Proteomes" id="UP000589620"/>
    </source>
</evidence>
<dbReference type="InterPro" id="IPR058532">
    <property type="entry name" value="YjbR/MT2646/Rv2570-like"/>
</dbReference>
<organism evidence="1 2">
    <name type="scientific">Leifsonia soli</name>
    <dbReference type="NCBI Taxonomy" id="582665"/>
    <lineage>
        <taxon>Bacteria</taxon>
        <taxon>Bacillati</taxon>
        <taxon>Actinomycetota</taxon>
        <taxon>Actinomycetes</taxon>
        <taxon>Micrococcales</taxon>
        <taxon>Microbacteriaceae</taxon>
        <taxon>Leifsonia</taxon>
    </lineage>
</organism>
<dbReference type="GO" id="GO:0003677">
    <property type="term" value="F:DNA binding"/>
    <property type="evidence" value="ECO:0007669"/>
    <property type="project" value="UniProtKB-KW"/>
</dbReference>
<dbReference type="InterPro" id="IPR038056">
    <property type="entry name" value="YjbR-like_sf"/>
</dbReference>
<evidence type="ECO:0000313" key="1">
    <source>
        <dbReference type="EMBL" id="NYD76032.1"/>
    </source>
</evidence>
<name>A0A852T5A7_9MICO</name>
<dbReference type="AlphaFoldDB" id="A0A852T5A7"/>
<protein>
    <submittedName>
        <fullName evidence="1">Putative DNA-binding protein (MmcQ/YjbR family)</fullName>
    </submittedName>
</protein>
<dbReference type="InterPro" id="IPR007351">
    <property type="entry name" value="YjbR"/>
</dbReference>
<dbReference type="Pfam" id="PF04237">
    <property type="entry name" value="YjbR"/>
    <property type="match status" value="1"/>
</dbReference>